<name>A0A5J4RM03_9EUKA</name>
<keyword evidence="1" id="KW-0732">Signal</keyword>
<feature type="signal peptide" evidence="1">
    <location>
        <begin position="1"/>
        <end position="20"/>
    </location>
</feature>
<evidence type="ECO:0000313" key="3">
    <source>
        <dbReference type="Proteomes" id="UP000324800"/>
    </source>
</evidence>
<dbReference type="AlphaFoldDB" id="A0A5J4RM03"/>
<dbReference type="Proteomes" id="UP000324800">
    <property type="component" value="Unassembled WGS sequence"/>
</dbReference>
<feature type="non-terminal residue" evidence="2">
    <location>
        <position position="248"/>
    </location>
</feature>
<evidence type="ECO:0000256" key="1">
    <source>
        <dbReference type="SAM" id="SignalP"/>
    </source>
</evidence>
<reference evidence="2 3" key="1">
    <citation type="submission" date="2019-03" db="EMBL/GenBank/DDBJ databases">
        <title>Single cell metagenomics reveals metabolic interactions within the superorganism composed of flagellate Streblomastix strix and complex community of Bacteroidetes bacteria on its surface.</title>
        <authorList>
            <person name="Treitli S.C."/>
            <person name="Kolisko M."/>
            <person name="Husnik F."/>
            <person name="Keeling P."/>
            <person name="Hampl V."/>
        </authorList>
    </citation>
    <scope>NUCLEOTIDE SEQUENCE [LARGE SCALE GENOMIC DNA]</scope>
    <source>
        <strain evidence="2">ST1C</strain>
    </source>
</reference>
<sequence length="248" mass="26454">AFIKLVLLLSALSFAAQVRGKLYFAAGKVDKDGVVTVDVGKYKNDTEVVIVKNLTDYKTLSKEDVDNFSVVAADEDAFRKLKTSGGPGNFGLCLGVEVTYVDDLYGLMGYTAKAVAGADINPSVTLFFKHAPTSINFVNTDNATEEEKKSYYNLTLAQTCVGEANLWPSFAIARGGVADAGCYAQDKVPVDNKCNVDGGSSKTYLKGYRIGAFADADAATLKQIIARLIDVGAFLKNHVTLGFMSAPA</sequence>
<dbReference type="EMBL" id="SNRW01041985">
    <property type="protein sequence ID" value="KAA6334415.1"/>
    <property type="molecule type" value="Genomic_DNA"/>
</dbReference>
<organism evidence="2 3">
    <name type="scientific">Streblomastix strix</name>
    <dbReference type="NCBI Taxonomy" id="222440"/>
    <lineage>
        <taxon>Eukaryota</taxon>
        <taxon>Metamonada</taxon>
        <taxon>Preaxostyla</taxon>
        <taxon>Oxymonadida</taxon>
        <taxon>Streblomastigidae</taxon>
        <taxon>Streblomastix</taxon>
    </lineage>
</organism>
<comment type="caution">
    <text evidence="2">The sequence shown here is derived from an EMBL/GenBank/DDBJ whole genome shotgun (WGS) entry which is preliminary data.</text>
</comment>
<protein>
    <submittedName>
        <fullName evidence="2">Uncharacterized protein</fullName>
    </submittedName>
</protein>
<feature type="non-terminal residue" evidence="2">
    <location>
        <position position="1"/>
    </location>
</feature>
<gene>
    <name evidence="2" type="ORF">EZS28_053070</name>
</gene>
<accession>A0A5J4RM03</accession>
<feature type="chain" id="PRO_5023930341" evidence="1">
    <location>
        <begin position="21"/>
        <end position="248"/>
    </location>
</feature>
<proteinExistence type="predicted"/>
<evidence type="ECO:0000313" key="2">
    <source>
        <dbReference type="EMBL" id="KAA6334415.1"/>
    </source>
</evidence>